<keyword evidence="10" id="KW-0408">Iron</keyword>
<dbReference type="InterPro" id="IPR001088">
    <property type="entry name" value="Glyco_hydro_4"/>
</dbReference>
<dbReference type="GO" id="GO:0046872">
    <property type="term" value="F:metal ion binding"/>
    <property type="evidence" value="ECO:0007669"/>
    <property type="project" value="UniProtKB-KW"/>
</dbReference>
<evidence type="ECO:0000313" key="14">
    <source>
        <dbReference type="EMBL" id="ADK80363.1"/>
    </source>
</evidence>
<keyword evidence="7" id="KW-0119">Carbohydrate metabolism</keyword>
<dbReference type="GO" id="GO:0004553">
    <property type="term" value="F:hydrolase activity, hydrolyzing O-glycosyl compounds"/>
    <property type="evidence" value="ECO:0007669"/>
    <property type="project" value="InterPro"/>
</dbReference>
<dbReference type="EMBL" id="CP002116">
    <property type="protein sequence ID" value="ADK80363.1"/>
    <property type="molecule type" value="Genomic_DNA"/>
</dbReference>
<sequence length="464" mass="53036">MVKISLIGAGSVVFSKQLMVDILGFPELSDCRFCLEDIDPERLALTEKVARMFIKQRNGKAFIETTQSIDEAVKGADFIINMVQVGGFASTRIDFEIPEKYGMKQTIADSMSVGGIFRALRTMPVLDQLCQAILTYSPHAVLLNYTNPMAMLSLYVQRKYPEVNYVGLCHSVQTTSKQLALYLNIPYDELQYKVAGINHQAWFLELKQKGEDLYPRLNELKQKIDEDPSFVPEHLYAYKGNDSWFRENFKESAAETFETDKVRFEMLARLGYYVTESSEHNAEYCPYFLKDQKLIDRYKIPVNEYIRRCRLILKEFEEVKKTINSGRELHVDTSQEYAGFIIHSMVSGEKSTINGNVLNTGLITNLPTSCCVEVPCLVDRNGVQPTYIGELPEQLAAYNRTNISVQMLTVDAVLDNDKQHIYHAVMLDPIAVSMVRLDDMKPMVDEMFEAHGEMIPYFMKRGNV</sequence>
<reference evidence="14 15" key="1">
    <citation type="journal article" date="2010" name="Stand. Genomic Sci.">
        <title>Complete genome sequence of Spirochaeta smaragdinae type strain (SEBR 4228).</title>
        <authorList>
            <person name="Mavromatis K."/>
            <person name="Yasawong M."/>
            <person name="Chertkov O."/>
            <person name="Lapidus A."/>
            <person name="Lucas S."/>
            <person name="Nolan M."/>
            <person name="Del Rio T.G."/>
            <person name="Tice H."/>
            <person name="Cheng J.F."/>
            <person name="Pitluck S."/>
            <person name="Liolios K."/>
            <person name="Ivanova N."/>
            <person name="Tapia R."/>
            <person name="Han C."/>
            <person name="Bruce D."/>
            <person name="Goodwin L."/>
            <person name="Pati A."/>
            <person name="Chen A."/>
            <person name="Palaniappan K."/>
            <person name="Land M."/>
            <person name="Hauser L."/>
            <person name="Chang Y.J."/>
            <person name="Jeffries C.D."/>
            <person name="Detter J.C."/>
            <person name="Rohde M."/>
            <person name="Brambilla E."/>
            <person name="Spring S."/>
            <person name="Goker M."/>
            <person name="Sikorski J."/>
            <person name="Woyke T."/>
            <person name="Bristow J."/>
            <person name="Eisen J.A."/>
            <person name="Markowitz V."/>
            <person name="Hugenholtz P."/>
            <person name="Klenk H.P."/>
            <person name="Kyrpides N.C."/>
        </authorList>
    </citation>
    <scope>NUCLEOTIDE SEQUENCE [LARGE SCALE GENOMIC DNA]</scope>
    <source>
        <strain evidence="15">DSM 11293 / JCM 15392 / SEBR 4228</strain>
    </source>
</reference>
<dbReference type="SUPFAM" id="SSF51735">
    <property type="entry name" value="NAD(P)-binding Rossmann-fold domains"/>
    <property type="match status" value="1"/>
</dbReference>
<gene>
    <name evidence="14" type="ordered locus">Spirs_1236</name>
</gene>
<dbReference type="HOGENOM" id="CLU_045951_1_1_12"/>
<dbReference type="InterPro" id="IPR022616">
    <property type="entry name" value="Glyco_hydro_4_C"/>
</dbReference>
<dbReference type="Proteomes" id="UP000002318">
    <property type="component" value="Chromosome"/>
</dbReference>
<dbReference type="RefSeq" id="WP_013253827.1">
    <property type="nucleotide sequence ID" value="NC_014364.1"/>
</dbReference>
<dbReference type="OrthoDB" id="9808275at2"/>
<protein>
    <submittedName>
        <fullName evidence="14">Glycoside hydrolase family 4</fullName>
    </submittedName>
</protein>
<feature type="site" description="Increases basicity of active site Tyr" evidence="11">
    <location>
        <position position="109"/>
    </location>
</feature>
<name>E1R2T1_SEDSS</name>
<keyword evidence="3 10" id="KW-0479">Metal-binding</keyword>
<dbReference type="CAZy" id="GH4">
    <property type="family name" value="Glycoside Hydrolase Family 4"/>
</dbReference>
<evidence type="ECO:0000256" key="5">
    <source>
        <dbReference type="ARBA" id="ARBA00023027"/>
    </source>
</evidence>
<evidence type="ECO:0000256" key="4">
    <source>
        <dbReference type="ARBA" id="ARBA00022801"/>
    </source>
</evidence>
<keyword evidence="10" id="KW-0170">Cobalt</keyword>
<evidence type="ECO:0000256" key="9">
    <source>
        <dbReference type="PIRSR" id="PIRSR601088-2"/>
    </source>
</evidence>
<organism evidence="14 15">
    <name type="scientific">Sediminispirochaeta smaragdinae (strain DSM 11293 / JCM 15392 / SEBR 4228)</name>
    <name type="common">Spirochaeta smaragdinae</name>
    <dbReference type="NCBI Taxonomy" id="573413"/>
    <lineage>
        <taxon>Bacteria</taxon>
        <taxon>Pseudomonadati</taxon>
        <taxon>Spirochaetota</taxon>
        <taxon>Spirochaetia</taxon>
        <taxon>Spirochaetales</taxon>
        <taxon>Spirochaetaceae</taxon>
        <taxon>Sediminispirochaeta</taxon>
    </lineage>
</organism>
<dbReference type="Pfam" id="PF11975">
    <property type="entry name" value="Glyco_hydro_4C"/>
    <property type="match status" value="1"/>
</dbReference>
<evidence type="ECO:0000256" key="2">
    <source>
        <dbReference type="ARBA" id="ARBA00010141"/>
    </source>
</evidence>
<dbReference type="STRING" id="573413.Spirs_1236"/>
<dbReference type="NCBIfam" id="NF011657">
    <property type="entry name" value="PRK15076.1"/>
    <property type="match status" value="1"/>
</dbReference>
<feature type="binding site" evidence="10">
    <location>
        <position position="169"/>
    </location>
    <ligand>
        <name>Mn(2+)</name>
        <dbReference type="ChEBI" id="CHEBI:29035"/>
    </ligand>
</feature>
<evidence type="ECO:0000256" key="12">
    <source>
        <dbReference type="RuleBase" id="RU361152"/>
    </source>
</evidence>
<keyword evidence="8 12" id="KW-0326">Glycosidase</keyword>
<keyword evidence="4 12" id="KW-0378">Hydrolase</keyword>
<dbReference type="InterPro" id="IPR053715">
    <property type="entry name" value="GH4_Enzyme_sf"/>
</dbReference>
<evidence type="ECO:0000256" key="6">
    <source>
        <dbReference type="ARBA" id="ARBA00023211"/>
    </source>
</evidence>
<evidence type="ECO:0000256" key="8">
    <source>
        <dbReference type="ARBA" id="ARBA00023295"/>
    </source>
</evidence>
<evidence type="ECO:0000313" key="15">
    <source>
        <dbReference type="Proteomes" id="UP000002318"/>
    </source>
</evidence>
<accession>E1R2T1</accession>
<evidence type="ECO:0000256" key="10">
    <source>
        <dbReference type="PIRSR" id="PIRSR601088-3"/>
    </source>
</evidence>
<comment type="cofactor">
    <cofactor evidence="1">
        <name>Mn(2+)</name>
        <dbReference type="ChEBI" id="CHEBI:29035"/>
    </cofactor>
</comment>
<feature type="binding site" evidence="9">
    <location>
        <position position="147"/>
    </location>
    <ligand>
        <name>substrate</name>
    </ligand>
</feature>
<feature type="domain" description="Glycosyl hydrolase family 4 C-terminal" evidence="13">
    <location>
        <begin position="194"/>
        <end position="430"/>
    </location>
</feature>
<evidence type="ECO:0000256" key="3">
    <source>
        <dbReference type="ARBA" id="ARBA00022723"/>
    </source>
</evidence>
<dbReference type="PRINTS" id="PR00732">
    <property type="entry name" value="GLHYDRLASE4"/>
</dbReference>
<dbReference type="SUPFAM" id="SSF56327">
    <property type="entry name" value="LDH C-terminal domain-like"/>
    <property type="match status" value="1"/>
</dbReference>
<dbReference type="Pfam" id="PF02056">
    <property type="entry name" value="Glyco_hydro_4"/>
    <property type="match status" value="1"/>
</dbReference>
<dbReference type="Gene3D" id="3.90.1820.10">
    <property type="entry name" value="AglA-like glucosidase"/>
    <property type="match status" value="1"/>
</dbReference>
<dbReference type="PANTHER" id="PTHR32092">
    <property type="entry name" value="6-PHOSPHO-BETA-GLUCOSIDASE-RELATED"/>
    <property type="match status" value="1"/>
</dbReference>
<dbReference type="CDD" id="cd05297">
    <property type="entry name" value="GH4_alpha_glucosidase_galactosidase"/>
    <property type="match status" value="1"/>
</dbReference>
<comment type="cofactor">
    <cofactor evidence="12">
        <name>NAD(+)</name>
        <dbReference type="ChEBI" id="CHEBI:57540"/>
    </cofactor>
    <text evidence="12">Binds 1 NAD(+) per subunit.</text>
</comment>
<keyword evidence="15" id="KW-1185">Reference proteome</keyword>
<feature type="binding site" evidence="10">
    <location>
        <position position="199"/>
    </location>
    <ligand>
        <name>Mn(2+)</name>
        <dbReference type="ChEBI" id="CHEBI:29035"/>
    </ligand>
</feature>
<evidence type="ECO:0000256" key="7">
    <source>
        <dbReference type="ARBA" id="ARBA00023277"/>
    </source>
</evidence>
<evidence type="ECO:0000256" key="1">
    <source>
        <dbReference type="ARBA" id="ARBA00001936"/>
    </source>
</evidence>
<evidence type="ECO:0000256" key="11">
    <source>
        <dbReference type="PIRSR" id="PIRSR601088-4"/>
    </source>
</evidence>
<keyword evidence="10" id="KW-0533">Nickel</keyword>
<keyword evidence="5 12" id="KW-0520">NAD</keyword>
<dbReference type="eggNOG" id="COG1486">
    <property type="taxonomic scope" value="Bacteria"/>
</dbReference>
<dbReference type="InterPro" id="IPR015955">
    <property type="entry name" value="Lactate_DH/Glyco_Ohase_4_C"/>
</dbReference>
<dbReference type="GO" id="GO:0016616">
    <property type="term" value="F:oxidoreductase activity, acting on the CH-OH group of donors, NAD or NADP as acceptor"/>
    <property type="evidence" value="ECO:0007669"/>
    <property type="project" value="InterPro"/>
</dbReference>
<proteinExistence type="inferred from homology"/>
<keyword evidence="6 10" id="KW-0464">Manganese</keyword>
<dbReference type="KEGG" id="ssm:Spirs_1236"/>
<dbReference type="PANTHER" id="PTHR32092:SF6">
    <property type="entry name" value="ALPHA-GALACTOSIDASE"/>
    <property type="match status" value="1"/>
</dbReference>
<dbReference type="InterPro" id="IPR036291">
    <property type="entry name" value="NAD(P)-bd_dom_sf"/>
</dbReference>
<comment type="similarity">
    <text evidence="2 12">Belongs to the glycosyl hydrolase 4 family.</text>
</comment>
<dbReference type="GO" id="GO:0005975">
    <property type="term" value="P:carbohydrate metabolic process"/>
    <property type="evidence" value="ECO:0007669"/>
    <property type="project" value="InterPro"/>
</dbReference>
<evidence type="ECO:0000259" key="13">
    <source>
        <dbReference type="Pfam" id="PF11975"/>
    </source>
</evidence>
<dbReference type="AlphaFoldDB" id="E1R2T1"/>